<accession>A0AAN1QNM0</accession>
<organism evidence="1 2">
    <name type="scientific">Synechococcus elongatus PCC 11801</name>
    <dbReference type="NCBI Taxonomy" id="2219813"/>
    <lineage>
        <taxon>Bacteria</taxon>
        <taxon>Bacillati</taxon>
        <taxon>Cyanobacteriota</taxon>
        <taxon>Cyanophyceae</taxon>
        <taxon>Synechococcales</taxon>
        <taxon>Synechococcaceae</taxon>
        <taxon>Synechococcus</taxon>
    </lineage>
</organism>
<dbReference type="Proteomes" id="UP000267249">
    <property type="component" value="Chromosome"/>
</dbReference>
<proteinExistence type="predicted"/>
<dbReference type="EMBL" id="CP030139">
    <property type="protein sequence ID" value="AZB72618.1"/>
    <property type="molecule type" value="Genomic_DNA"/>
</dbReference>
<gene>
    <name evidence="1" type="ORF">DOP62_07770</name>
</gene>
<sequence length="85" mass="9222">MSPLSRFTPSWIRAGVAAQEYAALINAVSTGDEEALKKWQSGQGLRLLTELVTAERSRALGAYQAEVEGFLNSILVLLGEAERKS</sequence>
<name>A0AAN1QNM0_SYNEL</name>
<dbReference type="AlphaFoldDB" id="A0AAN1QNM0"/>
<protein>
    <submittedName>
        <fullName evidence="1">Uncharacterized protein</fullName>
    </submittedName>
</protein>
<reference evidence="1 2" key="1">
    <citation type="journal article" date="2018" name="Sci. Rep.">
        <title>Genome Features and Biochemical Characteristics of a Robust, Fast Growing and Naturally Transformable Cyanobacterium Synechococcus elongatus PCC 11801 Isolated from India.</title>
        <authorList>
            <person name="Jaiswal D."/>
            <person name="Sengupta A."/>
            <person name="Sohoni S."/>
            <person name="Sengupta S."/>
            <person name="Phadnavis A.G."/>
            <person name="Pakrasi H.B."/>
            <person name="Wangikar P.P."/>
        </authorList>
    </citation>
    <scope>NUCLEOTIDE SEQUENCE [LARGE SCALE GENOMIC DNA]</scope>
    <source>
        <strain evidence="1 2">PCC 11801</strain>
    </source>
</reference>
<evidence type="ECO:0000313" key="2">
    <source>
        <dbReference type="Proteomes" id="UP000267249"/>
    </source>
</evidence>
<dbReference type="RefSeq" id="WP_208672771.1">
    <property type="nucleotide sequence ID" value="NZ_CP030139.2"/>
</dbReference>
<evidence type="ECO:0000313" key="1">
    <source>
        <dbReference type="EMBL" id="AZB72618.1"/>
    </source>
</evidence>